<dbReference type="GO" id="GO:0016787">
    <property type="term" value="F:hydrolase activity"/>
    <property type="evidence" value="ECO:0007669"/>
    <property type="project" value="UniProtKB-KW"/>
</dbReference>
<dbReference type="PANTHER" id="PTHR35901:SF1">
    <property type="entry name" value="EXONUCLEASE VAPC9"/>
    <property type="match status" value="1"/>
</dbReference>
<dbReference type="InterPro" id="IPR002716">
    <property type="entry name" value="PIN_dom"/>
</dbReference>
<keyword evidence="2 6" id="KW-0540">Nuclease</keyword>
<proteinExistence type="inferred from homology"/>
<feature type="binding site" evidence="6">
    <location>
        <position position="96"/>
    </location>
    <ligand>
        <name>Mg(2+)</name>
        <dbReference type="ChEBI" id="CHEBI:18420"/>
    </ligand>
</feature>
<evidence type="ECO:0000256" key="5">
    <source>
        <dbReference type="ARBA" id="ARBA00022842"/>
    </source>
</evidence>
<dbReference type="GeneID" id="90831482"/>
<dbReference type="Gene3D" id="3.40.50.1010">
    <property type="entry name" value="5'-nuclease"/>
    <property type="match status" value="1"/>
</dbReference>
<dbReference type="PANTHER" id="PTHR35901">
    <property type="entry name" value="RIBONUCLEASE VAPC3"/>
    <property type="match status" value="1"/>
</dbReference>
<dbReference type="EMBL" id="JAUSWL010000002">
    <property type="protein sequence ID" value="MDQ0542900.1"/>
    <property type="molecule type" value="Genomic_DNA"/>
</dbReference>
<evidence type="ECO:0000259" key="7">
    <source>
        <dbReference type="Pfam" id="PF01850"/>
    </source>
</evidence>
<dbReference type="RefSeq" id="WP_007568259.1">
    <property type="nucleotide sequence ID" value="NZ_FOQW01000005.1"/>
</dbReference>
<dbReference type="InterPro" id="IPR029060">
    <property type="entry name" value="PIN-like_dom_sf"/>
</dbReference>
<dbReference type="Proteomes" id="UP001223420">
    <property type="component" value="Unassembled WGS sequence"/>
</dbReference>
<feature type="binding site" evidence="6">
    <location>
        <position position="5"/>
    </location>
    <ligand>
        <name>Mg(2+)</name>
        <dbReference type="ChEBI" id="CHEBI:18420"/>
    </ligand>
</feature>
<dbReference type="InterPro" id="IPR044153">
    <property type="entry name" value="PIN_Pae0151-like"/>
</dbReference>
<dbReference type="AlphaFoldDB" id="A0AAJ1TKZ2"/>
<dbReference type="SUPFAM" id="SSF88723">
    <property type="entry name" value="PIN domain-like"/>
    <property type="match status" value="1"/>
</dbReference>
<dbReference type="CDD" id="cd09873">
    <property type="entry name" value="PIN_Pae0151-like"/>
    <property type="match status" value="1"/>
</dbReference>
<comment type="caution">
    <text evidence="8">The sequence shown here is derived from an EMBL/GenBank/DDBJ whole genome shotgun (WGS) entry which is preliminary data.</text>
</comment>
<keyword evidence="3 6" id="KW-0479">Metal-binding</keyword>
<keyword evidence="1 6" id="KW-1277">Toxin-antitoxin system</keyword>
<dbReference type="HAMAP" id="MF_00265">
    <property type="entry name" value="VapC_Nob1"/>
    <property type="match status" value="1"/>
</dbReference>
<accession>A0AAJ1TKZ2</accession>
<reference evidence="8" key="1">
    <citation type="submission" date="2023-07" db="EMBL/GenBank/DDBJ databases">
        <title>Genomic Encyclopedia of Type Strains, Phase IV (KMG-IV): sequencing the most valuable type-strain genomes for metagenomic binning, comparative biology and taxonomic classification.</title>
        <authorList>
            <person name="Goeker M."/>
        </authorList>
    </citation>
    <scope>NUCLEOTIDE SEQUENCE</scope>
    <source>
        <strain evidence="8">DSM 19569</strain>
    </source>
</reference>
<feature type="domain" description="PIN" evidence="7">
    <location>
        <begin position="2"/>
        <end position="119"/>
    </location>
</feature>
<evidence type="ECO:0000256" key="2">
    <source>
        <dbReference type="ARBA" id="ARBA00022722"/>
    </source>
</evidence>
<evidence type="ECO:0000313" key="9">
    <source>
        <dbReference type="Proteomes" id="UP001223420"/>
    </source>
</evidence>
<keyword evidence="5 6" id="KW-0460">Magnesium</keyword>
<dbReference type="GO" id="GO:0004540">
    <property type="term" value="F:RNA nuclease activity"/>
    <property type="evidence" value="ECO:0007669"/>
    <property type="project" value="InterPro"/>
</dbReference>
<dbReference type="GO" id="GO:0000287">
    <property type="term" value="F:magnesium ion binding"/>
    <property type="evidence" value="ECO:0007669"/>
    <property type="project" value="UniProtKB-UniRule"/>
</dbReference>
<evidence type="ECO:0000256" key="6">
    <source>
        <dbReference type="HAMAP-Rule" id="MF_00265"/>
    </source>
</evidence>
<gene>
    <name evidence="6" type="primary">vapC</name>
    <name evidence="8" type="ORF">QO001_001818</name>
</gene>
<evidence type="ECO:0000313" key="8">
    <source>
        <dbReference type="EMBL" id="MDQ0542900.1"/>
    </source>
</evidence>
<dbReference type="InterPro" id="IPR022907">
    <property type="entry name" value="VapC_family"/>
</dbReference>
<organism evidence="8 9">
    <name type="scientific">Methylobacterium brachiatum</name>
    <dbReference type="NCBI Taxonomy" id="269660"/>
    <lineage>
        <taxon>Bacteria</taxon>
        <taxon>Pseudomonadati</taxon>
        <taxon>Pseudomonadota</taxon>
        <taxon>Alphaproteobacteria</taxon>
        <taxon>Hyphomicrobiales</taxon>
        <taxon>Methylobacteriaceae</taxon>
        <taxon>Methylobacterium</taxon>
    </lineage>
</organism>
<dbReference type="EC" id="3.1.-.-" evidence="6"/>
<evidence type="ECO:0000256" key="3">
    <source>
        <dbReference type="ARBA" id="ARBA00022723"/>
    </source>
</evidence>
<keyword evidence="4 6" id="KW-0378">Hydrolase</keyword>
<keyword evidence="6" id="KW-0800">Toxin</keyword>
<comment type="similarity">
    <text evidence="6">Belongs to the PINc/VapC protein family.</text>
</comment>
<evidence type="ECO:0000256" key="1">
    <source>
        <dbReference type="ARBA" id="ARBA00022649"/>
    </source>
</evidence>
<dbReference type="Pfam" id="PF01850">
    <property type="entry name" value="PIN"/>
    <property type="match status" value="1"/>
</dbReference>
<evidence type="ECO:0000256" key="4">
    <source>
        <dbReference type="ARBA" id="ARBA00022801"/>
    </source>
</evidence>
<sequence>MIVIDACVAVKWFLPEPQSDLAEAVLMEDEVRIAPEHVLVEVGNTLLGAHRANAITLDHARAAISALEKLIQLRPIHEIADAALQIASVIGCTHYDALYVAAAGRWDAALVTADARLVRQLQAAPWNGAVRLLGA</sequence>
<dbReference type="GO" id="GO:0090729">
    <property type="term" value="F:toxin activity"/>
    <property type="evidence" value="ECO:0007669"/>
    <property type="project" value="UniProtKB-KW"/>
</dbReference>
<comment type="cofactor">
    <cofactor evidence="6">
        <name>Mg(2+)</name>
        <dbReference type="ChEBI" id="CHEBI:18420"/>
    </cofactor>
</comment>
<dbReference type="InterPro" id="IPR051619">
    <property type="entry name" value="TypeII_TA_RNase_PINc/VapC"/>
</dbReference>
<name>A0AAJ1TKZ2_9HYPH</name>
<comment type="function">
    <text evidence="6">Toxic component of a toxin-antitoxin (TA) system. An RNase.</text>
</comment>
<protein>
    <recommendedName>
        <fullName evidence="6">Ribonuclease VapC</fullName>
        <shortName evidence="6">RNase VapC</shortName>
        <ecNumber evidence="6">3.1.-.-</ecNumber>
    </recommendedName>
    <alternativeName>
        <fullName evidence="6">Toxin VapC</fullName>
    </alternativeName>
</protein>